<sequence length="165" mass="18538">MGGCTCSQIDECLNTVSHKMTPDMQYILFNDFTADEIKAALFQTRPIKASGPDRMNQRNVVVDGGQLKDPRTVPSRNVWQPPPPDVYKLNFDAAIFSDLKCSGFGAIIRNTTGEVVSIRVERGGNMMSHSFAKYVKNIVDGMYWLEDTPPPAVDALYWDFLRINE</sequence>
<dbReference type="Proteomes" id="UP000594261">
    <property type="component" value="Chromosome 7"/>
</dbReference>
<accession>A0A7N2M257</accession>
<reference evidence="1 2" key="1">
    <citation type="journal article" date="2016" name="G3 (Bethesda)">
        <title>First Draft Assembly and Annotation of the Genome of a California Endemic Oak Quercus lobata Nee (Fagaceae).</title>
        <authorList>
            <person name="Sork V.L."/>
            <person name="Fitz-Gibbon S.T."/>
            <person name="Puiu D."/>
            <person name="Crepeau M."/>
            <person name="Gugger P.F."/>
            <person name="Sherman R."/>
            <person name="Stevens K."/>
            <person name="Langley C.H."/>
            <person name="Pellegrini M."/>
            <person name="Salzberg S.L."/>
        </authorList>
    </citation>
    <scope>NUCLEOTIDE SEQUENCE [LARGE SCALE GENOMIC DNA]</scope>
    <source>
        <strain evidence="1 2">cv. SW786</strain>
    </source>
</reference>
<dbReference type="EMBL" id="LRBV02000007">
    <property type="status" value="NOT_ANNOTATED_CDS"/>
    <property type="molecule type" value="Genomic_DNA"/>
</dbReference>
<dbReference type="Gramene" id="QL07p003002:mrna">
    <property type="protein sequence ID" value="QL07p003002:mrna"/>
    <property type="gene ID" value="QL07p003002"/>
</dbReference>
<dbReference type="InParanoid" id="A0A7N2M257"/>
<organism evidence="1 2">
    <name type="scientific">Quercus lobata</name>
    <name type="common">Valley oak</name>
    <dbReference type="NCBI Taxonomy" id="97700"/>
    <lineage>
        <taxon>Eukaryota</taxon>
        <taxon>Viridiplantae</taxon>
        <taxon>Streptophyta</taxon>
        <taxon>Embryophyta</taxon>
        <taxon>Tracheophyta</taxon>
        <taxon>Spermatophyta</taxon>
        <taxon>Magnoliopsida</taxon>
        <taxon>eudicotyledons</taxon>
        <taxon>Gunneridae</taxon>
        <taxon>Pentapetalae</taxon>
        <taxon>rosids</taxon>
        <taxon>fabids</taxon>
        <taxon>Fagales</taxon>
        <taxon>Fagaceae</taxon>
        <taxon>Quercus</taxon>
    </lineage>
</organism>
<dbReference type="EnsemblPlants" id="QL07p003002:mrna">
    <property type="protein sequence ID" value="QL07p003002:mrna"/>
    <property type="gene ID" value="QL07p003002"/>
</dbReference>
<reference evidence="1" key="2">
    <citation type="submission" date="2021-01" db="UniProtKB">
        <authorList>
            <consortium name="EnsemblPlants"/>
        </authorList>
    </citation>
    <scope>IDENTIFICATION</scope>
</reference>
<proteinExistence type="predicted"/>
<dbReference type="AlphaFoldDB" id="A0A7N2M257"/>
<protein>
    <recommendedName>
        <fullName evidence="3">RNase H type-1 domain-containing protein</fullName>
    </recommendedName>
</protein>
<evidence type="ECO:0000313" key="2">
    <source>
        <dbReference type="Proteomes" id="UP000594261"/>
    </source>
</evidence>
<evidence type="ECO:0000313" key="1">
    <source>
        <dbReference type="EnsemblPlants" id="QL07p003002:mrna"/>
    </source>
</evidence>
<keyword evidence="2" id="KW-1185">Reference proteome</keyword>
<dbReference type="InterPro" id="IPR053151">
    <property type="entry name" value="RNase_H-like"/>
</dbReference>
<dbReference type="PANTHER" id="PTHR47723">
    <property type="entry name" value="OS05G0353850 PROTEIN"/>
    <property type="match status" value="1"/>
</dbReference>
<evidence type="ECO:0008006" key="3">
    <source>
        <dbReference type="Google" id="ProtNLM"/>
    </source>
</evidence>
<dbReference type="PANTHER" id="PTHR47723:SF19">
    <property type="entry name" value="POLYNUCLEOTIDYL TRANSFERASE, RIBONUCLEASE H-LIKE SUPERFAMILY PROTEIN"/>
    <property type="match status" value="1"/>
</dbReference>
<name>A0A7N2M257_QUELO</name>